<keyword evidence="5" id="KW-0539">Nucleus</keyword>
<feature type="compositionally biased region" description="Basic and acidic residues" evidence="6">
    <location>
        <begin position="70"/>
        <end position="91"/>
    </location>
</feature>
<comment type="subcellular location">
    <subcellularLocation>
        <location evidence="1">Nucleus</location>
    </subcellularLocation>
</comment>
<dbReference type="GO" id="GO:0006357">
    <property type="term" value="P:regulation of transcription by RNA polymerase II"/>
    <property type="evidence" value="ECO:0007669"/>
    <property type="project" value="TreeGrafter"/>
</dbReference>
<dbReference type="GO" id="GO:0000124">
    <property type="term" value="C:SAGA complex"/>
    <property type="evidence" value="ECO:0007669"/>
    <property type="project" value="TreeGrafter"/>
</dbReference>
<evidence type="ECO:0000313" key="7">
    <source>
        <dbReference type="EMBL" id="CAG8520054.1"/>
    </source>
</evidence>
<keyword evidence="8" id="KW-1185">Reference proteome</keyword>
<feature type="region of interest" description="Disordered" evidence="6">
    <location>
        <begin position="407"/>
        <end position="426"/>
    </location>
</feature>
<comment type="similarity">
    <text evidence="2">Belongs to the NGG1 family.</text>
</comment>
<feature type="region of interest" description="Disordered" evidence="6">
    <location>
        <begin position="67"/>
        <end position="123"/>
    </location>
</feature>
<feature type="compositionally biased region" description="Basic and acidic residues" evidence="6">
    <location>
        <begin position="108"/>
        <end position="123"/>
    </location>
</feature>
<dbReference type="PANTHER" id="PTHR13556:SF2">
    <property type="entry name" value="TRANSCRIPTIONAL ADAPTER 3"/>
    <property type="match status" value="1"/>
</dbReference>
<evidence type="ECO:0000313" key="8">
    <source>
        <dbReference type="Proteomes" id="UP000789831"/>
    </source>
</evidence>
<evidence type="ECO:0000256" key="1">
    <source>
        <dbReference type="ARBA" id="ARBA00004123"/>
    </source>
</evidence>
<gene>
    <name evidence="7" type="ORF">AGERDE_LOCUS5189</name>
</gene>
<evidence type="ECO:0000256" key="5">
    <source>
        <dbReference type="ARBA" id="ARBA00023242"/>
    </source>
</evidence>
<dbReference type="PANTHER" id="PTHR13556">
    <property type="entry name" value="TRANSCRIPTIONAL ADAPTER 3-RELATED"/>
    <property type="match status" value="1"/>
</dbReference>
<feature type="compositionally biased region" description="Basic residues" evidence="6">
    <location>
        <begin position="93"/>
        <end position="107"/>
    </location>
</feature>
<dbReference type="InterPro" id="IPR019340">
    <property type="entry name" value="Histone_AcTrfase_su3"/>
</dbReference>
<dbReference type="Pfam" id="PF10198">
    <property type="entry name" value="Ada3"/>
    <property type="match status" value="1"/>
</dbReference>
<dbReference type="Proteomes" id="UP000789831">
    <property type="component" value="Unassembled WGS sequence"/>
</dbReference>
<proteinExistence type="inferred from homology"/>
<accession>A0A9N9A790</accession>
<dbReference type="OrthoDB" id="1232at2759"/>
<evidence type="ECO:0000256" key="3">
    <source>
        <dbReference type="ARBA" id="ARBA00023015"/>
    </source>
</evidence>
<comment type="caution">
    <text evidence="7">The sequence shown here is derived from an EMBL/GenBank/DDBJ whole genome shotgun (WGS) entry which is preliminary data.</text>
</comment>
<dbReference type="EMBL" id="CAJVPL010000669">
    <property type="protein sequence ID" value="CAG8520054.1"/>
    <property type="molecule type" value="Genomic_DNA"/>
</dbReference>
<feature type="region of interest" description="Disordered" evidence="6">
    <location>
        <begin position="364"/>
        <end position="388"/>
    </location>
</feature>
<dbReference type="AlphaFoldDB" id="A0A9N9A790"/>
<keyword evidence="4" id="KW-0804">Transcription</keyword>
<keyword evidence="3" id="KW-0805">Transcription regulation</keyword>
<dbReference type="GO" id="GO:0003713">
    <property type="term" value="F:transcription coactivator activity"/>
    <property type="evidence" value="ECO:0007669"/>
    <property type="project" value="TreeGrafter"/>
</dbReference>
<evidence type="ECO:0000256" key="6">
    <source>
        <dbReference type="SAM" id="MobiDB-lite"/>
    </source>
</evidence>
<organism evidence="7 8">
    <name type="scientific">Ambispora gerdemannii</name>
    <dbReference type="NCBI Taxonomy" id="144530"/>
    <lineage>
        <taxon>Eukaryota</taxon>
        <taxon>Fungi</taxon>
        <taxon>Fungi incertae sedis</taxon>
        <taxon>Mucoromycota</taxon>
        <taxon>Glomeromycotina</taxon>
        <taxon>Glomeromycetes</taxon>
        <taxon>Archaeosporales</taxon>
        <taxon>Ambisporaceae</taxon>
        <taxon>Ambispora</taxon>
    </lineage>
</organism>
<sequence length="426" mass="49619">MSLTTVNTNLFPDLSFTPSQVQLSKKISRKTEDWTFAKKELSKRKASANARLIYFERQLQRLESTAVVASRREKTSFEHKKKDNKRGECQKAKTSKKTKNTNKKRKRNTDNSDNKDVEEDTSKIKPKDQIPIVTFFNTVDMYARPFREEDHQFLLNKLTEAEDRKTYEIPALGRHWEDSRDEEPYNSDRGYHSDEIVEVEALGLGTISHGPLTNRLFSAFMAETTDFDIAKLGNKADKEVNGHNEKKELFIPLKHEEIGNIDEKLKLELQYVGILEKDEDLNVLKEQPVVATTNTNQNGRDDDEVKNRLIELQEALRKQSQVNVTRISKIIPELSKHMAYNQFNDILDQLDKQMEDSFAVRFNLTKTPKKKKPANTEEPESNLTRRQRYTEKIGRLFNPEEFMLPTESIFDEDEDIPMSNEELMHN</sequence>
<evidence type="ECO:0000256" key="4">
    <source>
        <dbReference type="ARBA" id="ARBA00023163"/>
    </source>
</evidence>
<dbReference type="GO" id="GO:0005634">
    <property type="term" value="C:nucleus"/>
    <property type="evidence" value="ECO:0007669"/>
    <property type="project" value="UniProtKB-SubCell"/>
</dbReference>
<name>A0A9N9A790_9GLOM</name>
<reference evidence="7" key="1">
    <citation type="submission" date="2021-06" db="EMBL/GenBank/DDBJ databases">
        <authorList>
            <person name="Kallberg Y."/>
            <person name="Tangrot J."/>
            <person name="Rosling A."/>
        </authorList>
    </citation>
    <scope>NUCLEOTIDE SEQUENCE</scope>
    <source>
        <strain evidence="7">MT106</strain>
    </source>
</reference>
<evidence type="ECO:0000256" key="2">
    <source>
        <dbReference type="ARBA" id="ARBA00005330"/>
    </source>
</evidence>
<protein>
    <submittedName>
        <fullName evidence="7">3138_t:CDS:1</fullName>
    </submittedName>
</protein>